<gene>
    <name evidence="1" type="ORF">BU25DRAFT_447820</name>
</gene>
<dbReference type="Proteomes" id="UP000799754">
    <property type="component" value="Unassembled WGS sequence"/>
</dbReference>
<name>A0ACB6S1Z9_9PLEO</name>
<accession>A0ACB6S1Z9</accession>
<evidence type="ECO:0000313" key="1">
    <source>
        <dbReference type="EMBL" id="KAF2628310.1"/>
    </source>
</evidence>
<organism evidence="1 2">
    <name type="scientific">Macroventuria anomochaeta</name>
    <dbReference type="NCBI Taxonomy" id="301207"/>
    <lineage>
        <taxon>Eukaryota</taxon>
        <taxon>Fungi</taxon>
        <taxon>Dikarya</taxon>
        <taxon>Ascomycota</taxon>
        <taxon>Pezizomycotina</taxon>
        <taxon>Dothideomycetes</taxon>
        <taxon>Pleosporomycetidae</taxon>
        <taxon>Pleosporales</taxon>
        <taxon>Pleosporineae</taxon>
        <taxon>Didymellaceae</taxon>
        <taxon>Macroventuria</taxon>
    </lineage>
</organism>
<keyword evidence="2" id="KW-1185">Reference proteome</keyword>
<protein>
    <submittedName>
        <fullName evidence="1">NAD(P)-binding protein</fullName>
    </submittedName>
</protein>
<proteinExistence type="predicted"/>
<comment type="caution">
    <text evidence="1">The sequence shown here is derived from an EMBL/GenBank/DDBJ whole genome shotgun (WGS) entry which is preliminary data.</text>
</comment>
<evidence type="ECO:0000313" key="2">
    <source>
        <dbReference type="Proteomes" id="UP000799754"/>
    </source>
</evidence>
<reference evidence="1" key="1">
    <citation type="journal article" date="2020" name="Stud. Mycol.">
        <title>101 Dothideomycetes genomes: a test case for predicting lifestyles and emergence of pathogens.</title>
        <authorList>
            <person name="Haridas S."/>
            <person name="Albert R."/>
            <person name="Binder M."/>
            <person name="Bloem J."/>
            <person name="Labutti K."/>
            <person name="Salamov A."/>
            <person name="Andreopoulos B."/>
            <person name="Baker S."/>
            <person name="Barry K."/>
            <person name="Bills G."/>
            <person name="Bluhm B."/>
            <person name="Cannon C."/>
            <person name="Castanera R."/>
            <person name="Culley D."/>
            <person name="Daum C."/>
            <person name="Ezra D."/>
            <person name="Gonzalez J."/>
            <person name="Henrissat B."/>
            <person name="Kuo A."/>
            <person name="Liang C."/>
            <person name="Lipzen A."/>
            <person name="Lutzoni F."/>
            <person name="Magnuson J."/>
            <person name="Mondo S."/>
            <person name="Nolan M."/>
            <person name="Ohm R."/>
            <person name="Pangilinan J."/>
            <person name="Park H.-J."/>
            <person name="Ramirez L."/>
            <person name="Alfaro M."/>
            <person name="Sun H."/>
            <person name="Tritt A."/>
            <person name="Yoshinaga Y."/>
            <person name="Zwiers L.-H."/>
            <person name="Turgeon B."/>
            <person name="Goodwin S."/>
            <person name="Spatafora J."/>
            <person name="Crous P."/>
            <person name="Grigoriev I."/>
        </authorList>
    </citation>
    <scope>NUCLEOTIDE SEQUENCE</scope>
    <source>
        <strain evidence="1">CBS 525.71</strain>
    </source>
</reference>
<sequence>MSENYLELDVAQGIPVWDEVFQREKEQEKLRKLDEKELKKAAALYKKRQQQAAKELQESAAEVCKKDAEAKARECKAARVQKQQEKDAATARKLLVAHSLKLRGSYARKPLCKFSLRYQDQKDSKPRSLRLCRISLPSLLPYSVPAPMSATTETKVYVVTGANRGLGLGLVQSLLARPQHTVVATVRSEQAKQSLEDEVKSVTKGTGSTLEIIQYDFSTAIAPNQVESTFAKLNIHYIDVLVLNAGGAQPMVPPSETTAEDLRAAFETNTIAPLLVFQGLKSYLLQAKSTPKLIWVTSSVGSIGDMDPFGGGAYGPSRAAQNWLARSIHLEFNGTKGDTRLIAIPLHPGWVQTRAGQYVVDQWQSALKAIDYNIEKPPTTLEDSVSGMIKVIEDATAEQSGQFLTFEGKSLPW</sequence>
<dbReference type="EMBL" id="MU006713">
    <property type="protein sequence ID" value="KAF2628310.1"/>
    <property type="molecule type" value="Genomic_DNA"/>
</dbReference>